<reference evidence="2" key="2">
    <citation type="submission" date="2023-06" db="EMBL/GenBank/DDBJ databases">
        <authorList>
            <person name="Swenson N.G."/>
            <person name="Wegrzyn J.L."/>
            <person name="Mcevoy S.L."/>
        </authorList>
    </citation>
    <scope>NUCLEOTIDE SEQUENCE</scope>
    <source>
        <strain evidence="2">NS2018</strain>
        <tissue evidence="2">Leaf</tissue>
    </source>
</reference>
<accession>A0AA39SYH8</accession>
<dbReference type="InterPro" id="IPR012337">
    <property type="entry name" value="RNaseH-like_sf"/>
</dbReference>
<name>A0AA39SYH8_ACESA</name>
<evidence type="ECO:0000259" key="1">
    <source>
        <dbReference type="Pfam" id="PF13456"/>
    </source>
</evidence>
<protein>
    <recommendedName>
        <fullName evidence="1">RNase H type-1 domain-containing protein</fullName>
    </recommendedName>
</protein>
<dbReference type="PANTHER" id="PTHR47723:SF19">
    <property type="entry name" value="POLYNUCLEOTIDYL TRANSFERASE, RIBONUCLEASE H-LIKE SUPERFAMILY PROTEIN"/>
    <property type="match status" value="1"/>
</dbReference>
<evidence type="ECO:0000313" key="3">
    <source>
        <dbReference type="Proteomes" id="UP001168877"/>
    </source>
</evidence>
<comment type="caution">
    <text evidence="2">The sequence shown here is derived from an EMBL/GenBank/DDBJ whole genome shotgun (WGS) entry which is preliminary data.</text>
</comment>
<dbReference type="InterPro" id="IPR036397">
    <property type="entry name" value="RNaseH_sf"/>
</dbReference>
<dbReference type="CDD" id="cd06222">
    <property type="entry name" value="RNase_H_like"/>
    <property type="match status" value="1"/>
</dbReference>
<dbReference type="InterPro" id="IPR044730">
    <property type="entry name" value="RNase_H-like_dom_plant"/>
</dbReference>
<dbReference type="InterPro" id="IPR053151">
    <property type="entry name" value="RNase_H-like"/>
</dbReference>
<dbReference type="SUPFAM" id="SSF53098">
    <property type="entry name" value="Ribonuclease H-like"/>
    <property type="match status" value="1"/>
</dbReference>
<dbReference type="GO" id="GO:0004523">
    <property type="term" value="F:RNA-DNA hybrid ribonuclease activity"/>
    <property type="evidence" value="ECO:0007669"/>
    <property type="project" value="InterPro"/>
</dbReference>
<dbReference type="Gene3D" id="3.30.420.10">
    <property type="entry name" value="Ribonuclease H-like superfamily/Ribonuclease H"/>
    <property type="match status" value="1"/>
</dbReference>
<dbReference type="EMBL" id="JAUESC010000003">
    <property type="protein sequence ID" value="KAK0598865.1"/>
    <property type="molecule type" value="Genomic_DNA"/>
</dbReference>
<keyword evidence="3" id="KW-1185">Reference proteome</keyword>
<evidence type="ECO:0000313" key="2">
    <source>
        <dbReference type="EMBL" id="KAK0598865.1"/>
    </source>
</evidence>
<dbReference type="GO" id="GO:0003676">
    <property type="term" value="F:nucleic acid binding"/>
    <property type="evidence" value="ECO:0007669"/>
    <property type="project" value="InterPro"/>
</dbReference>
<sequence>MNKGVGNVIEAELWGMFEGLTMAWNAGVRRIIVETDSLDSVQLVSNVTNPNHPFFSLIQSCKFMVDSDWNCVVKHVYREGNRLADGLAHLGHNMKNEIMFFEDPTPQIFSIYEDDCRGGMFEGLTMA</sequence>
<dbReference type="PANTHER" id="PTHR47723">
    <property type="entry name" value="OS05G0353850 PROTEIN"/>
    <property type="match status" value="1"/>
</dbReference>
<organism evidence="2 3">
    <name type="scientific">Acer saccharum</name>
    <name type="common">Sugar maple</name>
    <dbReference type="NCBI Taxonomy" id="4024"/>
    <lineage>
        <taxon>Eukaryota</taxon>
        <taxon>Viridiplantae</taxon>
        <taxon>Streptophyta</taxon>
        <taxon>Embryophyta</taxon>
        <taxon>Tracheophyta</taxon>
        <taxon>Spermatophyta</taxon>
        <taxon>Magnoliopsida</taxon>
        <taxon>eudicotyledons</taxon>
        <taxon>Gunneridae</taxon>
        <taxon>Pentapetalae</taxon>
        <taxon>rosids</taxon>
        <taxon>malvids</taxon>
        <taxon>Sapindales</taxon>
        <taxon>Sapindaceae</taxon>
        <taxon>Hippocastanoideae</taxon>
        <taxon>Acereae</taxon>
        <taxon>Acer</taxon>
    </lineage>
</organism>
<dbReference type="InterPro" id="IPR002156">
    <property type="entry name" value="RNaseH_domain"/>
</dbReference>
<dbReference type="Proteomes" id="UP001168877">
    <property type="component" value="Unassembled WGS sequence"/>
</dbReference>
<reference evidence="2" key="1">
    <citation type="journal article" date="2022" name="Plant J.">
        <title>Strategies of tolerance reflected in two North American maple genomes.</title>
        <authorList>
            <person name="McEvoy S.L."/>
            <person name="Sezen U.U."/>
            <person name="Trouern-Trend A."/>
            <person name="McMahon S.M."/>
            <person name="Schaberg P.G."/>
            <person name="Yang J."/>
            <person name="Wegrzyn J.L."/>
            <person name="Swenson N.G."/>
        </authorList>
    </citation>
    <scope>NUCLEOTIDE SEQUENCE</scope>
    <source>
        <strain evidence="2">NS2018</strain>
    </source>
</reference>
<feature type="domain" description="RNase H type-1" evidence="1">
    <location>
        <begin position="7"/>
        <end position="89"/>
    </location>
</feature>
<dbReference type="Pfam" id="PF13456">
    <property type="entry name" value="RVT_3"/>
    <property type="match status" value="1"/>
</dbReference>
<dbReference type="AlphaFoldDB" id="A0AA39SYH8"/>
<proteinExistence type="predicted"/>
<gene>
    <name evidence="2" type="ORF">LWI29_000173</name>
</gene>